<dbReference type="GO" id="GO:0070822">
    <property type="term" value="C:Sin3-type complex"/>
    <property type="evidence" value="ECO:0007669"/>
    <property type="project" value="TreeGrafter"/>
</dbReference>
<accession>A0A672N5A9</accession>
<evidence type="ECO:0000256" key="5">
    <source>
        <dbReference type="ARBA" id="ARBA00023163"/>
    </source>
</evidence>
<name>A0A672N5A9_SINGR</name>
<evidence type="ECO:0000313" key="9">
    <source>
        <dbReference type="Ensembl" id="ENSSGRP00000043196.1"/>
    </source>
</evidence>
<evidence type="ECO:0000259" key="8">
    <source>
        <dbReference type="Pfam" id="PF16014"/>
    </source>
</evidence>
<evidence type="ECO:0000256" key="3">
    <source>
        <dbReference type="ARBA" id="ARBA00022491"/>
    </source>
</evidence>
<organism evidence="9 10">
    <name type="scientific">Sinocyclocheilus grahami</name>
    <name type="common">Dianchi golden-line fish</name>
    <name type="synonym">Barbus grahami</name>
    <dbReference type="NCBI Taxonomy" id="75366"/>
    <lineage>
        <taxon>Eukaryota</taxon>
        <taxon>Metazoa</taxon>
        <taxon>Chordata</taxon>
        <taxon>Craniata</taxon>
        <taxon>Vertebrata</taxon>
        <taxon>Euteleostomi</taxon>
        <taxon>Actinopterygii</taxon>
        <taxon>Neopterygii</taxon>
        <taxon>Teleostei</taxon>
        <taxon>Ostariophysi</taxon>
        <taxon>Cypriniformes</taxon>
        <taxon>Cyprinidae</taxon>
        <taxon>Cyprininae</taxon>
        <taxon>Sinocyclocheilus</taxon>
    </lineage>
</organism>
<proteinExistence type="inferred from homology"/>
<dbReference type="PANTHER" id="PTHR13497">
    <property type="entry name" value="HISTONE DEACETYLASE COMPLEX SUBUNIT SAP130"/>
    <property type="match status" value="1"/>
</dbReference>
<dbReference type="Ensembl" id="ENSSGRT00000046267.1">
    <property type="protein sequence ID" value="ENSSGRP00000043196.1"/>
    <property type="gene ID" value="ENSSGRG00000022560.1"/>
</dbReference>
<feature type="domain" description="Histone deacetylase complex subunit SAP130 C-terminal" evidence="8">
    <location>
        <begin position="867"/>
        <end position="931"/>
    </location>
</feature>
<feature type="region of interest" description="Disordered" evidence="7">
    <location>
        <begin position="633"/>
        <end position="666"/>
    </location>
</feature>
<reference evidence="9" key="2">
    <citation type="submission" date="2025-09" db="UniProtKB">
        <authorList>
            <consortium name="Ensembl"/>
        </authorList>
    </citation>
    <scope>IDENTIFICATION</scope>
</reference>
<dbReference type="GO" id="GO:0000122">
    <property type="term" value="P:negative regulation of transcription by RNA polymerase II"/>
    <property type="evidence" value="ECO:0007669"/>
    <property type="project" value="TreeGrafter"/>
</dbReference>
<feature type="domain" description="Histone deacetylase complex subunit SAP130 C-terminal" evidence="8">
    <location>
        <begin position="557"/>
        <end position="849"/>
    </location>
</feature>
<feature type="compositionally biased region" description="Polar residues" evidence="7">
    <location>
        <begin position="582"/>
        <end position="592"/>
    </location>
</feature>
<feature type="compositionally biased region" description="Low complexity" evidence="7">
    <location>
        <begin position="649"/>
        <end position="666"/>
    </location>
</feature>
<evidence type="ECO:0000256" key="1">
    <source>
        <dbReference type="ARBA" id="ARBA00004123"/>
    </source>
</evidence>
<evidence type="ECO:0000313" key="10">
    <source>
        <dbReference type="Proteomes" id="UP000472262"/>
    </source>
</evidence>
<feature type="region of interest" description="Disordered" evidence="7">
    <location>
        <begin position="538"/>
        <end position="616"/>
    </location>
</feature>
<dbReference type="AlphaFoldDB" id="A0A672N5A9"/>
<dbReference type="Proteomes" id="UP000472262">
    <property type="component" value="Unassembled WGS sequence"/>
</dbReference>
<gene>
    <name evidence="9" type="primary">sap130</name>
</gene>
<dbReference type="InterPro" id="IPR024137">
    <property type="entry name" value="His_deAcase_cplx_SAP130"/>
</dbReference>
<evidence type="ECO:0000256" key="2">
    <source>
        <dbReference type="ARBA" id="ARBA00007859"/>
    </source>
</evidence>
<evidence type="ECO:0000256" key="6">
    <source>
        <dbReference type="ARBA" id="ARBA00023242"/>
    </source>
</evidence>
<keyword evidence="10" id="KW-1185">Reference proteome</keyword>
<sequence>MSSQQYPRPGLPSGLGQGQTPGGYEDSNHAPRELMSIGATAFRDDKQETVVVRPYPQPQTQPLPHGTHLPIQPGTPVSVSAPPSHLPQGLSLAFTEGHLKGHTGNLHHLMTNVQIIRSGAPALQIGSTAAPQHPFTSHLPRGAAAAAVMSSSKGTTVLRPAACPSSATGQPTVQHIIHQPIQSRPIVTTSTAVLPTVVAQVTATRPQSPVITTVAAHSGDMVHGRSAMTIHPPQATLSIQRPPPSRDTPTRITLPSHPAIAAQKALSHSVAQKPIFSTVTPVAAATVAPIQATNTAPAPTTTGFTPHTQISSSSIVTMTVASHSSHATAVTTSTIPVAKVVPQPITHMSPRIQSEYTGERGNLIPISGHRSSPNPITMENRTDNRQSVPVQFQYFLPTYPSAPYPLTHTYTPITSSVSSIRPYPVTAQAPSAAMPTQASVGVASAVHLNSMQLMTVDRITQINTQNIQPAAMAVQGIQPTAIPAQGLHTSAQITTPSIQHTPVNQQQPPTESKASVVLADGSTLVANSISNAFNNSQPATTVAQTHNQSANAGTPLLVTSPRPSILRKKPANEGAAVRKNLIPSQLSDSTSPRIDGHIRSASGSPRPAGYEPKPDIHMSLAPSVAAAIETIPSQGTEQQPQHVGPPPSQLASQPLPSLLTSAAPPSQPTPALLAIPAAMAVTPPIPSMANVVAPPTQPAASTNSACAISSTLPEMNIKQEAEPMDSTKPVASGPNSGAQMLAVPAADITPGASPRKKPRKQQHVISTEESEMMETNSTDEEKFPPEPLSQRAEKRKSPPKEYIDEEGVRYVPTRVRPPITLLRHYRNPWKAAYHHFPRYSDIRVKGLSRLITQKAPCRMAGKFTSVHRLTTLQEGLVPKKKAGANDDLHRINELIQGNMQRCKLVMDQITEARDSMLKVLDHKERVMKLLNKNSSTKKLNKLKRKDRA</sequence>
<evidence type="ECO:0000256" key="7">
    <source>
        <dbReference type="SAM" id="MobiDB-lite"/>
    </source>
</evidence>
<comment type="similarity">
    <text evidence="2">Belongs to the SAP130 family.</text>
</comment>
<keyword evidence="5" id="KW-0804">Transcription</keyword>
<protein>
    <recommendedName>
        <fullName evidence="8">Histone deacetylase complex subunit SAP130 C-terminal domain-containing protein</fullName>
    </recommendedName>
</protein>
<keyword evidence="3" id="KW-0678">Repressor</keyword>
<feature type="compositionally biased region" description="Basic and acidic residues" evidence="7">
    <location>
        <begin position="791"/>
        <end position="800"/>
    </location>
</feature>
<evidence type="ECO:0000256" key="4">
    <source>
        <dbReference type="ARBA" id="ARBA00023015"/>
    </source>
</evidence>
<feature type="compositionally biased region" description="Polar residues" evidence="7">
    <location>
        <begin position="538"/>
        <end position="552"/>
    </location>
</feature>
<dbReference type="InterPro" id="IPR031963">
    <property type="entry name" value="SAP130_C"/>
</dbReference>
<reference evidence="9" key="1">
    <citation type="submission" date="2025-08" db="UniProtKB">
        <authorList>
            <consortium name="Ensembl"/>
        </authorList>
    </citation>
    <scope>IDENTIFICATION</scope>
</reference>
<feature type="region of interest" description="Disordered" evidence="7">
    <location>
        <begin position="748"/>
        <end position="800"/>
    </location>
</feature>
<comment type="subcellular location">
    <subcellularLocation>
        <location evidence="1">Nucleus</location>
    </subcellularLocation>
</comment>
<keyword evidence="6" id="KW-0539">Nucleus</keyword>
<dbReference type="PANTHER" id="PTHR13497:SF3">
    <property type="entry name" value="HISTONE DEACETYLASE COMPLEX SUBUNIT SAP130"/>
    <property type="match status" value="1"/>
</dbReference>
<feature type="region of interest" description="Disordered" evidence="7">
    <location>
        <begin position="1"/>
        <end position="39"/>
    </location>
</feature>
<dbReference type="Pfam" id="PF16014">
    <property type="entry name" value="SAP130_C"/>
    <property type="match status" value="2"/>
</dbReference>
<keyword evidence="4" id="KW-0805">Transcription regulation</keyword>